<name>A0ABZ1WYN5_9ACTN</name>
<feature type="compositionally biased region" description="Polar residues" evidence="1">
    <location>
        <begin position="117"/>
        <end position="127"/>
    </location>
</feature>
<feature type="region of interest" description="Disordered" evidence="1">
    <location>
        <begin position="51"/>
        <end position="127"/>
    </location>
</feature>
<keyword evidence="2" id="KW-0732">Signal</keyword>
<evidence type="ECO:0000256" key="1">
    <source>
        <dbReference type="SAM" id="MobiDB-lite"/>
    </source>
</evidence>
<evidence type="ECO:0000313" key="5">
    <source>
        <dbReference type="Proteomes" id="UP001432168"/>
    </source>
</evidence>
<sequence>MVAAVALLAAAVLLHFATPHHSTTVPVAAASVAQGVETEPRKLLAAAAVSVRAHTGSEHHEETVDAPAWLPRAAPSPSEPPALDEAPYDLATASAGSGPAQPRTARDAWNPAAGTAPTPSTLQTFRC</sequence>
<evidence type="ECO:0000313" key="3">
    <source>
        <dbReference type="EMBL" id="WUT44859.1"/>
    </source>
</evidence>
<keyword evidence="5" id="KW-1185">Reference proteome</keyword>
<gene>
    <name evidence="3" type="ORF">OG929_22345</name>
    <name evidence="4" type="ORF">OG929_42605</name>
</gene>
<feature type="signal peptide" evidence="2">
    <location>
        <begin position="1"/>
        <end position="22"/>
    </location>
</feature>
<dbReference type="EMBL" id="CP109011">
    <property type="protein sequence ID" value="WUT48601.1"/>
    <property type="molecule type" value="Genomic_DNA"/>
</dbReference>
<dbReference type="RefSeq" id="WP_329245438.1">
    <property type="nucleotide sequence ID" value="NZ_CP109011.1"/>
</dbReference>
<feature type="chain" id="PRO_5045034507" description="Secreted protein" evidence="2">
    <location>
        <begin position="23"/>
        <end position="127"/>
    </location>
</feature>
<feature type="compositionally biased region" description="Low complexity" evidence="1">
    <location>
        <begin position="70"/>
        <end position="85"/>
    </location>
</feature>
<evidence type="ECO:0000313" key="4">
    <source>
        <dbReference type="EMBL" id="WUT48601.1"/>
    </source>
</evidence>
<evidence type="ECO:0008006" key="6">
    <source>
        <dbReference type="Google" id="ProtNLM"/>
    </source>
</evidence>
<dbReference type="EMBL" id="CP109011">
    <property type="protein sequence ID" value="WUT44859.1"/>
    <property type="molecule type" value="Genomic_DNA"/>
</dbReference>
<organism evidence="3 5">
    <name type="scientific">Streptomyces pseudovenezuelae</name>
    <dbReference type="NCBI Taxonomy" id="67350"/>
    <lineage>
        <taxon>Bacteria</taxon>
        <taxon>Bacillati</taxon>
        <taxon>Actinomycetota</taxon>
        <taxon>Actinomycetes</taxon>
        <taxon>Kitasatosporales</taxon>
        <taxon>Streptomycetaceae</taxon>
        <taxon>Streptomyces</taxon>
        <taxon>Streptomyces aurantiacus group</taxon>
    </lineage>
</organism>
<dbReference type="Proteomes" id="UP001432168">
    <property type="component" value="Chromosome"/>
</dbReference>
<proteinExistence type="predicted"/>
<accession>A0ABZ1WYN5</accession>
<protein>
    <recommendedName>
        <fullName evidence="6">Secreted protein</fullName>
    </recommendedName>
</protein>
<evidence type="ECO:0000256" key="2">
    <source>
        <dbReference type="SAM" id="SignalP"/>
    </source>
</evidence>
<reference evidence="3" key="1">
    <citation type="submission" date="2022-10" db="EMBL/GenBank/DDBJ databases">
        <title>The complete genomes of actinobacterial strains from the NBC collection.</title>
        <authorList>
            <person name="Joergensen T.S."/>
            <person name="Alvarez Arevalo M."/>
            <person name="Sterndorff E.B."/>
            <person name="Faurdal D."/>
            <person name="Vuksanovic O."/>
            <person name="Mourched A.-S."/>
            <person name="Charusanti P."/>
            <person name="Shaw S."/>
            <person name="Blin K."/>
            <person name="Weber T."/>
        </authorList>
    </citation>
    <scope>NUCLEOTIDE SEQUENCE</scope>
    <source>
        <strain evidence="3">NBC_00686</strain>
    </source>
</reference>